<dbReference type="InterPro" id="IPR019557">
    <property type="entry name" value="AminoTfrase-like_pln_mobile"/>
</dbReference>
<comment type="caution">
    <text evidence="2">The sequence shown here is derived from an EMBL/GenBank/DDBJ whole genome shotgun (WGS) entry which is preliminary data.</text>
</comment>
<proteinExistence type="predicted"/>
<evidence type="ECO:0000313" key="3">
    <source>
        <dbReference type="Proteomes" id="UP000283530"/>
    </source>
</evidence>
<name>A0A3S3N5N5_9MAGN</name>
<dbReference type="Pfam" id="PF10536">
    <property type="entry name" value="PMD"/>
    <property type="match status" value="1"/>
</dbReference>
<gene>
    <name evidence="2" type="ORF">CKAN_00147600</name>
</gene>
<dbReference type="PANTHER" id="PTHR46033">
    <property type="entry name" value="PROTEIN MAIN-LIKE 2"/>
    <property type="match status" value="1"/>
</dbReference>
<sequence>MQNIVFSGLIGRLGLAPLVATSNRLINKNMVSAFVERWQPKTNTFHMLFGEMTITLDNVSTILGIPVTGKSVSVEQLSFERAMTLVEHGLGVTSQQAHEELVGVQGSSVRLEWLRDLFGDVTDVDPKEYIRHAARAYLLYLLGCTLFKDKSGTRVPVIYLKLLMNFDEARTYAWGAAALAYLYQQLGFATWSGVKQITGYLTLLEALIYEHFRRCRPNPNRTYTENLPRVHRWVPRRESGDQMSNLQSLREALDDLGAHEVVWDPYLKHMADHPFHEVAYYTGCLKCMDIVGPYHPDWVHRQFGRVQRIPPTPLAPQRAAVWLDQIWERWHNHLLSPMKRGVPVAHPSDCTTNYMNGSFECRPNHSCDAPDSYIDYREESEWGYM</sequence>
<dbReference type="EMBL" id="QPKB01000001">
    <property type="protein sequence ID" value="RWR73218.1"/>
    <property type="molecule type" value="Genomic_DNA"/>
</dbReference>
<dbReference type="InterPro" id="IPR044824">
    <property type="entry name" value="MAIN-like"/>
</dbReference>
<dbReference type="OrthoDB" id="1846117at2759"/>
<dbReference type="GO" id="GO:0010073">
    <property type="term" value="P:meristem maintenance"/>
    <property type="evidence" value="ECO:0007669"/>
    <property type="project" value="InterPro"/>
</dbReference>
<evidence type="ECO:0000313" key="2">
    <source>
        <dbReference type="EMBL" id="RWR73218.1"/>
    </source>
</evidence>
<dbReference type="Proteomes" id="UP000283530">
    <property type="component" value="Unassembled WGS sequence"/>
</dbReference>
<feature type="domain" description="Aminotransferase-like plant mobile" evidence="1">
    <location>
        <begin position="23"/>
        <end position="355"/>
    </location>
</feature>
<evidence type="ECO:0000259" key="1">
    <source>
        <dbReference type="Pfam" id="PF10536"/>
    </source>
</evidence>
<organism evidence="2 3">
    <name type="scientific">Cinnamomum micranthum f. kanehirae</name>
    <dbReference type="NCBI Taxonomy" id="337451"/>
    <lineage>
        <taxon>Eukaryota</taxon>
        <taxon>Viridiplantae</taxon>
        <taxon>Streptophyta</taxon>
        <taxon>Embryophyta</taxon>
        <taxon>Tracheophyta</taxon>
        <taxon>Spermatophyta</taxon>
        <taxon>Magnoliopsida</taxon>
        <taxon>Magnoliidae</taxon>
        <taxon>Laurales</taxon>
        <taxon>Lauraceae</taxon>
        <taxon>Cinnamomum</taxon>
    </lineage>
</organism>
<reference evidence="2 3" key="1">
    <citation type="journal article" date="2019" name="Nat. Plants">
        <title>Stout camphor tree genome fills gaps in understanding of flowering plant genome evolution.</title>
        <authorList>
            <person name="Chaw S.M."/>
            <person name="Liu Y.C."/>
            <person name="Wu Y.W."/>
            <person name="Wang H.Y."/>
            <person name="Lin C.I."/>
            <person name="Wu C.S."/>
            <person name="Ke H.M."/>
            <person name="Chang L.Y."/>
            <person name="Hsu C.Y."/>
            <person name="Yang H.T."/>
            <person name="Sudianto E."/>
            <person name="Hsu M.H."/>
            <person name="Wu K.P."/>
            <person name="Wang L.N."/>
            <person name="Leebens-Mack J.H."/>
            <person name="Tsai I.J."/>
        </authorList>
    </citation>
    <scope>NUCLEOTIDE SEQUENCE [LARGE SCALE GENOMIC DNA]</scope>
    <source>
        <strain evidence="3">cv. Chaw 1501</strain>
        <tissue evidence="2">Young leaves</tissue>
    </source>
</reference>
<keyword evidence="3" id="KW-1185">Reference proteome</keyword>
<protein>
    <submittedName>
        <fullName evidence="2">Serine/threonine-protein phosphatase 7 long form</fullName>
    </submittedName>
</protein>
<dbReference type="AlphaFoldDB" id="A0A3S3N5N5"/>
<accession>A0A3S3N5N5</accession>
<dbReference type="PANTHER" id="PTHR46033:SF8">
    <property type="entry name" value="PROTEIN MAINTENANCE OF MERISTEMS-LIKE"/>
    <property type="match status" value="1"/>
</dbReference>